<feature type="compositionally biased region" description="Acidic residues" evidence="1">
    <location>
        <begin position="65"/>
        <end position="80"/>
    </location>
</feature>
<feature type="signal peptide" evidence="2">
    <location>
        <begin position="1"/>
        <end position="21"/>
    </location>
</feature>
<feature type="region of interest" description="Disordered" evidence="1">
    <location>
        <begin position="40"/>
        <end position="102"/>
    </location>
</feature>
<dbReference type="EMBL" id="JAESHT010000009">
    <property type="protein sequence ID" value="MBL3674198.1"/>
    <property type="molecule type" value="Genomic_DNA"/>
</dbReference>
<feature type="chain" id="PRO_5046267529" evidence="2">
    <location>
        <begin position="22"/>
        <end position="134"/>
    </location>
</feature>
<evidence type="ECO:0000256" key="2">
    <source>
        <dbReference type="SAM" id="SignalP"/>
    </source>
</evidence>
<keyword evidence="4" id="KW-1185">Reference proteome</keyword>
<evidence type="ECO:0000313" key="4">
    <source>
        <dbReference type="Proteomes" id="UP000644749"/>
    </source>
</evidence>
<organism evidence="3 4">
    <name type="scientific">Paracoccus aerius</name>
    <dbReference type="NCBI Taxonomy" id="1915382"/>
    <lineage>
        <taxon>Bacteria</taxon>
        <taxon>Pseudomonadati</taxon>
        <taxon>Pseudomonadota</taxon>
        <taxon>Alphaproteobacteria</taxon>
        <taxon>Rhodobacterales</taxon>
        <taxon>Paracoccaceae</taxon>
        <taxon>Paracoccus</taxon>
    </lineage>
</organism>
<gene>
    <name evidence="3" type="ORF">JL111_11940</name>
</gene>
<evidence type="ECO:0000256" key="1">
    <source>
        <dbReference type="SAM" id="MobiDB-lite"/>
    </source>
</evidence>
<protein>
    <submittedName>
        <fullName evidence="3">Uncharacterized protein</fullName>
    </submittedName>
</protein>
<comment type="caution">
    <text evidence="3">The sequence shown here is derived from an EMBL/GenBank/DDBJ whole genome shotgun (WGS) entry which is preliminary data.</text>
</comment>
<reference evidence="3 4" key="1">
    <citation type="submission" date="2021-01" db="EMBL/GenBank/DDBJ databases">
        <title>011410 draft genome.</title>
        <authorList>
            <person name="Lang L."/>
        </authorList>
    </citation>
    <scope>NUCLEOTIDE SEQUENCE [LARGE SCALE GENOMIC DNA]</scope>
    <source>
        <strain evidence="3 4">KCTC 42845</strain>
    </source>
</reference>
<accession>A0ABS1S640</accession>
<feature type="compositionally biased region" description="Low complexity" evidence="1">
    <location>
        <begin position="81"/>
        <end position="95"/>
    </location>
</feature>
<sequence>MKSFSPALAAAFLALAGPAAADCGPHLDLMDEVLDRASRESIAASSGGQGVAGAREARAMTETEAPGEDETGMEAAEDPEPQQAPGHAAPAEAGARVQQLRASVDEARAQDATACRETLVTALADLLADQEEQE</sequence>
<proteinExistence type="predicted"/>
<name>A0ABS1S640_9RHOB</name>
<keyword evidence="2" id="KW-0732">Signal</keyword>
<dbReference type="Proteomes" id="UP000644749">
    <property type="component" value="Unassembled WGS sequence"/>
</dbReference>
<evidence type="ECO:0000313" key="3">
    <source>
        <dbReference type="EMBL" id="MBL3674198.1"/>
    </source>
</evidence>
<dbReference type="RefSeq" id="WP_191309815.1">
    <property type="nucleotide sequence ID" value="NZ_BNCL01000006.1"/>
</dbReference>